<evidence type="ECO:0000256" key="1">
    <source>
        <dbReference type="ARBA" id="ARBA00010745"/>
    </source>
</evidence>
<keyword evidence="5" id="KW-1185">Reference proteome</keyword>
<name>A0A1B0C5P3_9MUSC</name>
<evidence type="ECO:0000256" key="3">
    <source>
        <dbReference type="ARBA" id="ARBA00023274"/>
    </source>
</evidence>
<dbReference type="Gene3D" id="2.40.150.20">
    <property type="entry name" value="Ribosomal protein L14"/>
    <property type="match status" value="1"/>
</dbReference>
<dbReference type="InterPro" id="IPR000218">
    <property type="entry name" value="Ribosomal_uL14"/>
</dbReference>
<accession>A0A1B0C5P3</accession>
<dbReference type="GO" id="GO:1990904">
    <property type="term" value="C:ribonucleoprotein complex"/>
    <property type="evidence" value="ECO:0007669"/>
    <property type="project" value="UniProtKB-KW"/>
</dbReference>
<dbReference type="GO" id="GO:0006412">
    <property type="term" value="P:translation"/>
    <property type="evidence" value="ECO:0007669"/>
    <property type="project" value="InterPro"/>
</dbReference>
<evidence type="ECO:0000313" key="4">
    <source>
        <dbReference type="EnsemblMetazoa" id="GPPI049816-PA"/>
    </source>
</evidence>
<dbReference type="STRING" id="67801.A0A1B0C5P3"/>
<reference evidence="5" key="1">
    <citation type="submission" date="2015-01" db="EMBL/GenBank/DDBJ databases">
        <authorList>
            <person name="Aksoy S."/>
            <person name="Warren W."/>
            <person name="Wilson R.K."/>
        </authorList>
    </citation>
    <scope>NUCLEOTIDE SEQUENCE [LARGE SCALE GENOMIC DNA]</scope>
    <source>
        <strain evidence="5">IAEA</strain>
    </source>
</reference>
<dbReference type="GO" id="GO:0003735">
    <property type="term" value="F:structural constituent of ribosome"/>
    <property type="evidence" value="ECO:0007669"/>
    <property type="project" value="InterPro"/>
</dbReference>
<dbReference type="SUPFAM" id="SSF50193">
    <property type="entry name" value="Ribosomal protein L14"/>
    <property type="match status" value="1"/>
</dbReference>
<sequence>MAEKTIPKEGRHFEHNAGILVNNKGEMKGSAITGPVAKKCADLSLAIVIVAANISPTPAAALGNNTNIVSAVHHSAYKLSDMRNCPPAVSQRPMLQRLTKHCKSIF</sequence>
<dbReference type="VEuPathDB" id="VectorBase:GPPI049816"/>
<protein>
    <submittedName>
        <fullName evidence="4">Uncharacterized protein</fullName>
    </submittedName>
</protein>
<evidence type="ECO:0000313" key="5">
    <source>
        <dbReference type="Proteomes" id="UP000092460"/>
    </source>
</evidence>
<evidence type="ECO:0000256" key="2">
    <source>
        <dbReference type="ARBA" id="ARBA00022980"/>
    </source>
</evidence>
<dbReference type="GO" id="GO:0005840">
    <property type="term" value="C:ribosome"/>
    <property type="evidence" value="ECO:0007669"/>
    <property type="project" value="UniProtKB-KW"/>
</dbReference>
<dbReference type="Pfam" id="PF00238">
    <property type="entry name" value="Ribosomal_L14"/>
    <property type="match status" value="1"/>
</dbReference>
<keyword evidence="3" id="KW-0687">Ribonucleoprotein</keyword>
<comment type="similarity">
    <text evidence="1">Belongs to the universal ribosomal protein uL14 family.</text>
</comment>
<dbReference type="AlphaFoldDB" id="A0A1B0C5P3"/>
<keyword evidence="2" id="KW-0689">Ribosomal protein</keyword>
<dbReference type="EnsemblMetazoa" id="GPPI049816-RA">
    <property type="protein sequence ID" value="GPPI049816-PA"/>
    <property type="gene ID" value="GPPI049816"/>
</dbReference>
<dbReference type="EMBL" id="JXJN01026107">
    <property type="status" value="NOT_ANNOTATED_CDS"/>
    <property type="molecule type" value="Genomic_DNA"/>
</dbReference>
<reference evidence="4" key="2">
    <citation type="submission" date="2020-05" db="UniProtKB">
        <authorList>
            <consortium name="EnsemblMetazoa"/>
        </authorList>
    </citation>
    <scope>IDENTIFICATION</scope>
    <source>
        <strain evidence="4">IAEA</strain>
    </source>
</reference>
<dbReference type="Proteomes" id="UP000092460">
    <property type="component" value="Unassembled WGS sequence"/>
</dbReference>
<organism evidence="4 5">
    <name type="scientific">Glossina palpalis gambiensis</name>
    <dbReference type="NCBI Taxonomy" id="67801"/>
    <lineage>
        <taxon>Eukaryota</taxon>
        <taxon>Metazoa</taxon>
        <taxon>Ecdysozoa</taxon>
        <taxon>Arthropoda</taxon>
        <taxon>Hexapoda</taxon>
        <taxon>Insecta</taxon>
        <taxon>Pterygota</taxon>
        <taxon>Neoptera</taxon>
        <taxon>Endopterygota</taxon>
        <taxon>Diptera</taxon>
        <taxon>Brachycera</taxon>
        <taxon>Muscomorpha</taxon>
        <taxon>Hippoboscoidea</taxon>
        <taxon>Glossinidae</taxon>
        <taxon>Glossina</taxon>
    </lineage>
</organism>
<proteinExistence type="inferred from homology"/>
<dbReference type="InterPro" id="IPR036853">
    <property type="entry name" value="Ribosomal_uL14_sf"/>
</dbReference>